<dbReference type="PaxDb" id="3847-GLYMA06G45050.3"/>
<gene>
    <name evidence="2" type="ORF">GLYMA_06G295900</name>
</gene>
<dbReference type="EMBL" id="CM000839">
    <property type="protein sequence ID" value="KRH56004.1"/>
    <property type="molecule type" value="Genomic_DNA"/>
</dbReference>
<reference evidence="2" key="3">
    <citation type="submission" date="2018-07" db="EMBL/GenBank/DDBJ databases">
        <title>WGS assembly of Glycine max.</title>
        <authorList>
            <person name="Schmutz J."/>
            <person name="Cannon S."/>
            <person name="Schlueter J."/>
            <person name="Ma J."/>
            <person name="Mitros T."/>
            <person name="Nelson W."/>
            <person name="Hyten D."/>
            <person name="Song Q."/>
            <person name="Thelen J."/>
            <person name="Cheng J."/>
            <person name="Xu D."/>
            <person name="Hellsten U."/>
            <person name="May G."/>
            <person name="Yu Y."/>
            <person name="Sakurai T."/>
            <person name="Umezawa T."/>
            <person name="Bhattacharyya M."/>
            <person name="Sandhu D."/>
            <person name="Valliyodan B."/>
            <person name="Lindquist E."/>
            <person name="Peto M."/>
            <person name="Grant D."/>
            <person name="Shu S."/>
            <person name="Goodstein D."/>
            <person name="Barry K."/>
            <person name="Futrell-Griggs M."/>
            <person name="Abernathy B."/>
            <person name="Du J."/>
            <person name="Tian Z."/>
            <person name="Zhu L."/>
            <person name="Gill N."/>
            <person name="Joshi T."/>
            <person name="Libault M."/>
            <person name="Sethuraman A."/>
            <person name="Zhang X."/>
            <person name="Shinozaki K."/>
            <person name="Nguyen H."/>
            <person name="Wing R."/>
            <person name="Cregan P."/>
            <person name="Specht J."/>
            <person name="Grimwood J."/>
            <person name="Rokhsar D."/>
            <person name="Stacey G."/>
            <person name="Shoemaker R."/>
            <person name="Jackson S."/>
        </authorList>
    </citation>
    <scope>NUCLEOTIDE SEQUENCE</scope>
    <source>
        <tissue evidence="2">Callus</tissue>
    </source>
</reference>
<keyword evidence="4" id="KW-1185">Reference proteome</keyword>
<evidence type="ECO:0000256" key="1">
    <source>
        <dbReference type="SAM" id="Phobius"/>
    </source>
</evidence>
<protein>
    <submittedName>
        <fullName evidence="2 3">Uncharacterized protein</fullName>
    </submittedName>
</protein>
<evidence type="ECO:0000313" key="4">
    <source>
        <dbReference type="Proteomes" id="UP000008827"/>
    </source>
</evidence>
<proteinExistence type="predicted"/>
<keyword evidence="1" id="KW-0812">Transmembrane</keyword>
<reference evidence="2 3" key="1">
    <citation type="journal article" date="2010" name="Nature">
        <title>Genome sequence of the palaeopolyploid soybean.</title>
        <authorList>
            <person name="Schmutz J."/>
            <person name="Cannon S.B."/>
            <person name="Schlueter J."/>
            <person name="Ma J."/>
            <person name="Mitros T."/>
            <person name="Nelson W."/>
            <person name="Hyten D.L."/>
            <person name="Song Q."/>
            <person name="Thelen J.J."/>
            <person name="Cheng J."/>
            <person name="Xu D."/>
            <person name="Hellsten U."/>
            <person name="May G.D."/>
            <person name="Yu Y."/>
            <person name="Sakurai T."/>
            <person name="Umezawa T."/>
            <person name="Bhattacharyya M.K."/>
            <person name="Sandhu D."/>
            <person name="Valliyodan B."/>
            <person name="Lindquist E."/>
            <person name="Peto M."/>
            <person name="Grant D."/>
            <person name="Shu S."/>
            <person name="Goodstein D."/>
            <person name="Barry K."/>
            <person name="Futrell-Griggs M."/>
            <person name="Abernathy B."/>
            <person name="Du J."/>
            <person name="Tian Z."/>
            <person name="Zhu L."/>
            <person name="Gill N."/>
            <person name="Joshi T."/>
            <person name="Libault M."/>
            <person name="Sethuraman A."/>
            <person name="Zhang X.-C."/>
            <person name="Shinozaki K."/>
            <person name="Nguyen H.T."/>
            <person name="Wing R.A."/>
            <person name="Cregan P."/>
            <person name="Specht J."/>
            <person name="Grimwood J."/>
            <person name="Rokhsar D."/>
            <person name="Stacey G."/>
            <person name="Shoemaker R.C."/>
            <person name="Jackson S.A."/>
        </authorList>
    </citation>
    <scope>NUCLEOTIDE SEQUENCE [LARGE SCALE GENOMIC DNA]</scope>
    <source>
        <strain evidence="3">cv. Williams 82</strain>
        <tissue evidence="2">Callus</tissue>
    </source>
</reference>
<feature type="transmembrane region" description="Helical" evidence="1">
    <location>
        <begin position="27"/>
        <end position="46"/>
    </location>
</feature>
<organism evidence="3">
    <name type="scientific">Glycine max</name>
    <name type="common">Soybean</name>
    <name type="synonym">Glycine hispida</name>
    <dbReference type="NCBI Taxonomy" id="3847"/>
    <lineage>
        <taxon>Eukaryota</taxon>
        <taxon>Viridiplantae</taxon>
        <taxon>Streptophyta</taxon>
        <taxon>Embryophyta</taxon>
        <taxon>Tracheophyta</taxon>
        <taxon>Spermatophyta</taxon>
        <taxon>Magnoliopsida</taxon>
        <taxon>eudicotyledons</taxon>
        <taxon>Gunneridae</taxon>
        <taxon>Pentapetalae</taxon>
        <taxon>rosids</taxon>
        <taxon>fabids</taxon>
        <taxon>Fabales</taxon>
        <taxon>Fabaceae</taxon>
        <taxon>Papilionoideae</taxon>
        <taxon>50 kb inversion clade</taxon>
        <taxon>NPAAA clade</taxon>
        <taxon>indigoferoid/millettioid clade</taxon>
        <taxon>Phaseoleae</taxon>
        <taxon>Glycine</taxon>
        <taxon>Glycine subgen. Soja</taxon>
    </lineage>
</organism>
<keyword evidence="1" id="KW-1133">Transmembrane helix</keyword>
<dbReference type="HOGENOM" id="CLU_3110280_0_0_1"/>
<dbReference type="EnsemblPlants" id="KRH56004">
    <property type="protein sequence ID" value="KRH56004"/>
    <property type="gene ID" value="GLYMA_06G295900"/>
</dbReference>
<evidence type="ECO:0000313" key="3">
    <source>
        <dbReference type="EnsemblPlants" id="KRH56004"/>
    </source>
</evidence>
<name>I1KF41_SOYBN</name>
<evidence type="ECO:0000313" key="2">
    <source>
        <dbReference type="EMBL" id="KRH56004.1"/>
    </source>
</evidence>
<keyword evidence="1" id="KW-0472">Membrane</keyword>
<dbReference type="Proteomes" id="UP000008827">
    <property type="component" value="Chromosome 6"/>
</dbReference>
<accession>I1KF41</accession>
<dbReference type="AlphaFoldDB" id="I1KF41"/>
<dbReference type="InParanoid" id="I1KF41"/>
<dbReference type="Gramene" id="KRH56004">
    <property type="protein sequence ID" value="KRH56004"/>
    <property type="gene ID" value="GLYMA_06G295900"/>
</dbReference>
<sequence>MTHLICLIYLKCSCLHVQTLLNVISPILYNIGLNTKIIFIIFYIRFQIRVS</sequence>
<reference evidence="3" key="2">
    <citation type="submission" date="2018-02" db="UniProtKB">
        <authorList>
            <consortium name="EnsemblPlants"/>
        </authorList>
    </citation>
    <scope>IDENTIFICATION</scope>
    <source>
        <strain evidence="3">Williams 82</strain>
    </source>
</reference>